<evidence type="ECO:0000313" key="1">
    <source>
        <dbReference type="EMBL" id="CRZ05256.1"/>
    </source>
</evidence>
<dbReference type="PANTHER" id="PTHR45023:SF4">
    <property type="entry name" value="GLYCINE-RICH PROTEIN-RELATED"/>
    <property type="match status" value="1"/>
</dbReference>
<dbReference type="PANTHER" id="PTHR45023">
    <property type="match status" value="1"/>
</dbReference>
<sequence>MLSSPAPKTGRLAGQPNFKEDEDVALAKAFVKETTCAAVGTDQSGDTFWEKIRISYMGLKTATSVGRSAISLSNRWNNTINKEVAKWIGHLTASLREYHSGWQYADYIEEAQVQYSAEASNKKRFKHLKVYDIISRLPKFAVPIDQVNMQVKAAIGLDCVENVEPGEDPVIVHAERPSIGKKAAKKAKFNSQPLSPTVSNDDAILLRIAQAAEVKNAIAKNALRLEFFKQCPESNESKMYFKLQAQRMLQEMQGEVEQDSALPLDGAPES</sequence>
<proteinExistence type="predicted"/>
<reference evidence="1" key="1">
    <citation type="submission" date="2015-04" db="EMBL/GenBank/DDBJ databases">
        <title>The genome sequence of the plant pathogenic Rhizarian Plasmodiophora brassicae reveals insights in its biotrophic life cycle and the origin of chitin synthesis.</title>
        <authorList>
            <person name="Schwelm A."/>
            <person name="Fogelqvist J."/>
            <person name="Knaust A."/>
            <person name="Julke S."/>
            <person name="Lilja T."/>
            <person name="Dhandapani V."/>
            <person name="Bonilla-Rosso G."/>
            <person name="Karlsson M."/>
            <person name="Shevchenko A."/>
            <person name="Choi S.R."/>
            <person name="Kim H.G."/>
            <person name="Park J.Y."/>
            <person name="Lim Y.P."/>
            <person name="Ludwig-Muller J."/>
            <person name="Dixelius C."/>
        </authorList>
    </citation>
    <scope>NUCLEOTIDE SEQUENCE</scope>
    <source>
        <tissue evidence="1">Potato root galls</tissue>
    </source>
</reference>
<dbReference type="EMBL" id="HACM01004814">
    <property type="protein sequence ID" value="CRZ05256.1"/>
    <property type="molecule type" value="Transcribed_RNA"/>
</dbReference>
<accession>A0A0H5QUK5</accession>
<name>A0A0H5QUK5_9EUKA</name>
<dbReference type="AlphaFoldDB" id="A0A0H5QUK5"/>
<organism evidence="1">
    <name type="scientific">Spongospora subterranea</name>
    <dbReference type="NCBI Taxonomy" id="70186"/>
    <lineage>
        <taxon>Eukaryota</taxon>
        <taxon>Sar</taxon>
        <taxon>Rhizaria</taxon>
        <taxon>Endomyxa</taxon>
        <taxon>Phytomyxea</taxon>
        <taxon>Plasmodiophorida</taxon>
        <taxon>Plasmodiophoridae</taxon>
        <taxon>Spongospora</taxon>
    </lineage>
</organism>
<evidence type="ECO:0008006" key="2">
    <source>
        <dbReference type="Google" id="ProtNLM"/>
    </source>
</evidence>
<protein>
    <recommendedName>
        <fullName evidence="2">No apical meristem-associated C-terminal domain-containing protein</fullName>
    </recommendedName>
</protein>